<evidence type="ECO:0000259" key="7">
    <source>
        <dbReference type="Pfam" id="PF00266"/>
    </source>
</evidence>
<comment type="catalytic activity">
    <reaction evidence="5">
        <text>(sulfur carrier)-H + L-cysteine = (sulfur carrier)-SH + L-alanine</text>
        <dbReference type="Rhea" id="RHEA:43892"/>
        <dbReference type="Rhea" id="RHEA-COMP:14737"/>
        <dbReference type="Rhea" id="RHEA-COMP:14739"/>
        <dbReference type="ChEBI" id="CHEBI:29917"/>
        <dbReference type="ChEBI" id="CHEBI:35235"/>
        <dbReference type="ChEBI" id="CHEBI:57972"/>
        <dbReference type="ChEBI" id="CHEBI:64428"/>
        <dbReference type="EC" id="2.8.1.7"/>
    </reaction>
</comment>
<gene>
    <name evidence="8" type="ORF">A2604_00520</name>
</gene>
<dbReference type="EMBL" id="MHLG01000023">
    <property type="protein sequence ID" value="OGZ03402.1"/>
    <property type="molecule type" value="Genomic_DNA"/>
</dbReference>
<reference evidence="8 9" key="1">
    <citation type="journal article" date="2016" name="Nat. Commun.">
        <title>Thousands of microbial genomes shed light on interconnected biogeochemical processes in an aquifer system.</title>
        <authorList>
            <person name="Anantharaman K."/>
            <person name="Brown C.T."/>
            <person name="Hug L.A."/>
            <person name="Sharon I."/>
            <person name="Castelle C.J."/>
            <person name="Probst A.J."/>
            <person name="Thomas B.C."/>
            <person name="Singh A."/>
            <person name="Wilkins M.J."/>
            <person name="Karaoz U."/>
            <person name="Brodie E.L."/>
            <person name="Williams K.H."/>
            <person name="Hubbard S.S."/>
            <person name="Banfield J.F."/>
        </authorList>
    </citation>
    <scope>NUCLEOTIDE SEQUENCE [LARGE SCALE GENOMIC DNA]</scope>
</reference>
<evidence type="ECO:0000256" key="1">
    <source>
        <dbReference type="ARBA" id="ARBA00001933"/>
    </source>
</evidence>
<dbReference type="InterPro" id="IPR016454">
    <property type="entry name" value="Cysteine_dSase"/>
</dbReference>
<evidence type="ECO:0000313" key="9">
    <source>
        <dbReference type="Proteomes" id="UP000177587"/>
    </source>
</evidence>
<name>A0A1G2CQB8_9BACT</name>
<accession>A0A1G2CQB8</accession>
<dbReference type="EC" id="2.8.1.7" evidence="3"/>
<dbReference type="Gene3D" id="3.90.1150.10">
    <property type="entry name" value="Aspartate Aminotransferase, domain 1"/>
    <property type="match status" value="1"/>
</dbReference>
<evidence type="ECO:0000256" key="4">
    <source>
        <dbReference type="ARBA" id="ARBA00022898"/>
    </source>
</evidence>
<evidence type="ECO:0000256" key="6">
    <source>
        <dbReference type="RuleBase" id="RU004504"/>
    </source>
</evidence>
<feature type="domain" description="Aminotransferase class V" evidence="7">
    <location>
        <begin position="22"/>
        <end position="390"/>
    </location>
</feature>
<proteinExistence type="inferred from homology"/>
<dbReference type="SUPFAM" id="SSF53383">
    <property type="entry name" value="PLP-dependent transferases"/>
    <property type="match status" value="1"/>
</dbReference>
<dbReference type="STRING" id="1798656.A2604_00520"/>
<dbReference type="PIRSF" id="PIRSF005572">
    <property type="entry name" value="NifS"/>
    <property type="match status" value="1"/>
</dbReference>
<comment type="cofactor">
    <cofactor evidence="1 6">
        <name>pyridoxal 5'-phosphate</name>
        <dbReference type="ChEBI" id="CHEBI:597326"/>
    </cofactor>
</comment>
<dbReference type="PROSITE" id="PS00595">
    <property type="entry name" value="AA_TRANSFER_CLASS_5"/>
    <property type="match status" value="1"/>
</dbReference>
<evidence type="ECO:0000313" key="8">
    <source>
        <dbReference type="EMBL" id="OGZ03402.1"/>
    </source>
</evidence>
<evidence type="ECO:0000256" key="2">
    <source>
        <dbReference type="ARBA" id="ARBA00010447"/>
    </source>
</evidence>
<dbReference type="InterPro" id="IPR015424">
    <property type="entry name" value="PyrdxlP-dep_Trfase"/>
</dbReference>
<dbReference type="InterPro" id="IPR020578">
    <property type="entry name" value="Aminotrans_V_PyrdxlP_BS"/>
</dbReference>
<sequence length="403" mass="45436">MPLNISEIRKNFPLLKSANPPVYFDSACQSLRPEKVINAIKEYYEEYPACGERSLHRLGDKVTKKVDEARLEIARFIGVKENEIIFTKNTTESINLIAHSLPFEDGDSVLISDKEHNSNFLPWIILEKEKKIKLIILETENGLINLNLLADTLKKNKIKLVSLALTSNLDGETIEIKAISKIVKENGALLLLDAAQSMLHRKINAKELKVDFLAFSGHKMLGPSGTGVLYVNNLPENHYQLSPFIVGGGTILDLDGKKPIFLEGPEQFEAGLQNYAGIIGLGEAVKFLKSLGLENIETYKNKLSKIFYQKLAEDKDLTVINPTIPNESRSLVSFFIKNKDSHRLCLLLDEGFNIAARSGFFCDHFYFHKKNIPGALRFSFAFYNTEEEINFTVDSLKKIKEIL</sequence>
<dbReference type="AlphaFoldDB" id="A0A1G2CQB8"/>
<comment type="caution">
    <text evidence="8">The sequence shown here is derived from an EMBL/GenBank/DDBJ whole genome shotgun (WGS) entry which is preliminary data.</text>
</comment>
<comment type="similarity">
    <text evidence="2">Belongs to the class-V pyridoxal-phosphate-dependent aminotransferase family. Csd subfamily.</text>
</comment>
<dbReference type="PANTHER" id="PTHR43586">
    <property type="entry name" value="CYSTEINE DESULFURASE"/>
    <property type="match status" value="1"/>
</dbReference>
<dbReference type="InterPro" id="IPR000192">
    <property type="entry name" value="Aminotrans_V_dom"/>
</dbReference>
<dbReference type="Proteomes" id="UP000177587">
    <property type="component" value="Unassembled WGS sequence"/>
</dbReference>
<dbReference type="Pfam" id="PF00266">
    <property type="entry name" value="Aminotran_5"/>
    <property type="match status" value="1"/>
</dbReference>
<evidence type="ECO:0000256" key="3">
    <source>
        <dbReference type="ARBA" id="ARBA00012239"/>
    </source>
</evidence>
<organism evidence="8 9">
    <name type="scientific">Candidatus Liptonbacteria bacterium RIFOXYD1_FULL_36_11</name>
    <dbReference type="NCBI Taxonomy" id="1798656"/>
    <lineage>
        <taxon>Bacteria</taxon>
        <taxon>Candidatus Liptoniibacteriota</taxon>
    </lineage>
</organism>
<dbReference type="Gene3D" id="3.40.640.10">
    <property type="entry name" value="Type I PLP-dependent aspartate aminotransferase-like (Major domain)"/>
    <property type="match status" value="1"/>
</dbReference>
<evidence type="ECO:0000256" key="5">
    <source>
        <dbReference type="ARBA" id="ARBA00050776"/>
    </source>
</evidence>
<dbReference type="GO" id="GO:0031071">
    <property type="term" value="F:cysteine desulfurase activity"/>
    <property type="evidence" value="ECO:0007669"/>
    <property type="project" value="UniProtKB-EC"/>
</dbReference>
<dbReference type="PANTHER" id="PTHR43586:SF8">
    <property type="entry name" value="CYSTEINE DESULFURASE 1, CHLOROPLASTIC"/>
    <property type="match status" value="1"/>
</dbReference>
<dbReference type="InterPro" id="IPR015422">
    <property type="entry name" value="PyrdxlP-dep_Trfase_small"/>
</dbReference>
<dbReference type="InterPro" id="IPR015421">
    <property type="entry name" value="PyrdxlP-dep_Trfase_major"/>
</dbReference>
<keyword evidence="4" id="KW-0663">Pyridoxal phosphate</keyword>
<protein>
    <recommendedName>
        <fullName evidence="3">cysteine desulfurase</fullName>
        <ecNumber evidence="3">2.8.1.7</ecNumber>
    </recommendedName>
</protein>